<dbReference type="EMBL" id="CP022515">
    <property type="protein sequence ID" value="ASO07151.1"/>
    <property type="molecule type" value="Genomic_DNA"/>
</dbReference>
<evidence type="ECO:0000259" key="2">
    <source>
        <dbReference type="Pfam" id="PF08547"/>
    </source>
</evidence>
<dbReference type="Proteomes" id="UP000204551">
    <property type="component" value="Chromosome"/>
</dbReference>
<dbReference type="InterPro" id="IPR008979">
    <property type="entry name" value="Galactose-bd-like_sf"/>
</dbReference>
<evidence type="ECO:0000313" key="3">
    <source>
        <dbReference type="EMBL" id="ASO07151.1"/>
    </source>
</evidence>
<dbReference type="STRING" id="616991.GCA_000733925_01945"/>
<name>A0A221V1X7_9FLAO</name>
<comment type="similarity">
    <text evidence="1">Belongs to the CIA30 family.</text>
</comment>
<dbReference type="RefSeq" id="WP_232513982.1">
    <property type="nucleotide sequence ID" value="NZ_CP022515.1"/>
</dbReference>
<evidence type="ECO:0000313" key="4">
    <source>
        <dbReference type="Proteomes" id="UP000204551"/>
    </source>
</evidence>
<gene>
    <name evidence="3" type="ORF">AREALGSMS7_03741</name>
</gene>
<dbReference type="PANTHER" id="PTHR13194">
    <property type="entry name" value="COMPLEX I INTERMEDIATE-ASSOCIATED PROTEIN 30"/>
    <property type="match status" value="1"/>
</dbReference>
<dbReference type="SUPFAM" id="SSF49785">
    <property type="entry name" value="Galactose-binding domain-like"/>
    <property type="match status" value="1"/>
</dbReference>
<reference evidence="3 4" key="1">
    <citation type="submission" date="2017-07" db="EMBL/GenBank/DDBJ databases">
        <title>Genome Sequence of Arenibacter algicola Strain SMS7 Isolated from a culture of the Diatom Skeletonema marinoi.</title>
        <authorList>
            <person name="Topel M."/>
            <person name="Pinder M.I.M."/>
            <person name="Johansson O.N."/>
            <person name="Kourtchenko O."/>
            <person name="Godhe A."/>
            <person name="Clarke A.K."/>
        </authorList>
    </citation>
    <scope>NUCLEOTIDE SEQUENCE [LARGE SCALE GENOMIC DNA]</scope>
    <source>
        <strain evidence="3 4">SMS7</strain>
    </source>
</reference>
<feature type="domain" description="NADH:ubiquinone oxidoreductase intermediate-associated protein 30" evidence="2">
    <location>
        <begin position="20"/>
        <end position="170"/>
    </location>
</feature>
<dbReference type="eggNOG" id="COG0702">
    <property type="taxonomic scope" value="Bacteria"/>
</dbReference>
<dbReference type="PANTHER" id="PTHR13194:SF19">
    <property type="entry name" value="NAD(P)-BINDING ROSSMANN-FOLD SUPERFAMILY PROTEIN"/>
    <property type="match status" value="1"/>
</dbReference>
<dbReference type="InterPro" id="IPR013857">
    <property type="entry name" value="NADH-UbQ_OxRdtase-assoc_prot30"/>
</dbReference>
<evidence type="ECO:0000256" key="1">
    <source>
        <dbReference type="ARBA" id="ARBA00007884"/>
    </source>
</evidence>
<organism evidence="3 4">
    <name type="scientific">Arenibacter algicola</name>
    <dbReference type="NCBI Taxonomy" id="616991"/>
    <lineage>
        <taxon>Bacteria</taxon>
        <taxon>Pseudomonadati</taxon>
        <taxon>Bacteroidota</taxon>
        <taxon>Flavobacteriia</taxon>
        <taxon>Flavobacteriales</taxon>
        <taxon>Flavobacteriaceae</taxon>
        <taxon>Arenibacter</taxon>
    </lineage>
</organism>
<protein>
    <submittedName>
        <fullName evidence="3">Complex I intermediate-associated protein 30 (CIA30)</fullName>
    </submittedName>
</protein>
<dbReference type="Pfam" id="PF08547">
    <property type="entry name" value="CIA30"/>
    <property type="match status" value="1"/>
</dbReference>
<dbReference type="InterPro" id="IPR039131">
    <property type="entry name" value="NDUFAF1"/>
</dbReference>
<proteinExistence type="inferred from homology"/>
<dbReference type="KEGG" id="aalg:AREALGSMS7_03741"/>
<dbReference type="AlphaFoldDB" id="A0A221V1X7"/>
<sequence length="176" mass="20164">MKYLLATLVFMTLMTSKIIFDFNKDSNIKEWRIVNDGVMGGLSVGSFTLSPNGHGLFMGEISLENNGGFSSVRYRFEKLQVTEDSNITIKLKGDGKNYQFRVKDDSSNYYSYIVTFPTSGEWEEIKISLKDMYPSFRGRKLDMPNFSKNSIEEIVFLIGNKRTENFTLLIDKIALD</sequence>
<accession>A0A221V1X7</accession>